<keyword evidence="1" id="KW-0433">Leucine-rich repeat</keyword>
<evidence type="ECO:0000313" key="4">
    <source>
        <dbReference type="Proteomes" id="UP001530400"/>
    </source>
</evidence>
<reference evidence="3 4" key="1">
    <citation type="submission" date="2024-10" db="EMBL/GenBank/DDBJ databases">
        <title>Updated reference genomes for cyclostephanoid diatoms.</title>
        <authorList>
            <person name="Roberts W.R."/>
            <person name="Alverson A.J."/>
        </authorList>
    </citation>
    <scope>NUCLEOTIDE SEQUENCE [LARGE SCALE GENOMIC DNA]</scope>
    <source>
        <strain evidence="3 4">AJA010-31</strain>
    </source>
</reference>
<dbReference type="AlphaFoldDB" id="A0ABD3PRG7"/>
<protein>
    <submittedName>
        <fullName evidence="3">Uncharacterized protein</fullName>
    </submittedName>
</protein>
<dbReference type="SUPFAM" id="SSF52058">
    <property type="entry name" value="L domain-like"/>
    <property type="match status" value="1"/>
</dbReference>
<proteinExistence type="predicted"/>
<organism evidence="3 4">
    <name type="scientific">Cyclotella atomus</name>
    <dbReference type="NCBI Taxonomy" id="382360"/>
    <lineage>
        <taxon>Eukaryota</taxon>
        <taxon>Sar</taxon>
        <taxon>Stramenopiles</taxon>
        <taxon>Ochrophyta</taxon>
        <taxon>Bacillariophyta</taxon>
        <taxon>Coscinodiscophyceae</taxon>
        <taxon>Thalassiosirophycidae</taxon>
        <taxon>Stephanodiscales</taxon>
        <taxon>Stephanodiscaceae</taxon>
        <taxon>Cyclotella</taxon>
    </lineage>
</organism>
<evidence type="ECO:0000256" key="2">
    <source>
        <dbReference type="ARBA" id="ARBA00022737"/>
    </source>
</evidence>
<dbReference type="InterPro" id="IPR001611">
    <property type="entry name" value="Leu-rich_rpt"/>
</dbReference>
<dbReference type="InterPro" id="IPR052592">
    <property type="entry name" value="LRR-RLK"/>
</dbReference>
<dbReference type="Proteomes" id="UP001530400">
    <property type="component" value="Unassembled WGS sequence"/>
</dbReference>
<comment type="caution">
    <text evidence="3">The sequence shown here is derived from an EMBL/GenBank/DDBJ whole genome shotgun (WGS) entry which is preliminary data.</text>
</comment>
<evidence type="ECO:0000256" key="1">
    <source>
        <dbReference type="ARBA" id="ARBA00022614"/>
    </source>
</evidence>
<sequence length="258" mass="28508">MHCYVAEILWAGWNSITGTLPSELFELPNIRDIHLAYNYISGSIPENIGQAKSLEALHLFDMENMTGTIPNSLYNLTKLKDLWLYNNQFEGSIRTEIGNLKELVHFSIYSNQFTGTIPSELGRCEKLEWVQFQDNLINGSVPDEVCGLRNKNLFPGDTGKKEVLKADCSPNNVKDAPFIFCAPGCCNCAVYEASATSQKCFLDKSAMANLNELAACVGRIGSPLVCSGFEALFSGNLTAWNGIYASSEDRDPINQLKV</sequence>
<dbReference type="PANTHER" id="PTHR48054:SF47">
    <property type="entry name" value="OS06G0179800 PROTEIN"/>
    <property type="match status" value="1"/>
</dbReference>
<dbReference type="PANTHER" id="PTHR48054">
    <property type="entry name" value="RECEPTOR KINASE-LIKE PROTEIN XA21"/>
    <property type="match status" value="1"/>
</dbReference>
<gene>
    <name evidence="3" type="ORF">ACHAWO_007133</name>
</gene>
<accession>A0ABD3PRG7</accession>
<dbReference type="Pfam" id="PF00560">
    <property type="entry name" value="LRR_1"/>
    <property type="match status" value="3"/>
</dbReference>
<dbReference type="FunFam" id="3.80.10.10:FF:000041">
    <property type="entry name" value="LRR receptor-like serine/threonine-protein kinase ERECTA"/>
    <property type="match status" value="1"/>
</dbReference>
<evidence type="ECO:0000313" key="3">
    <source>
        <dbReference type="EMBL" id="KAL3790443.1"/>
    </source>
</evidence>
<dbReference type="Gene3D" id="3.80.10.10">
    <property type="entry name" value="Ribonuclease Inhibitor"/>
    <property type="match status" value="1"/>
</dbReference>
<keyword evidence="2" id="KW-0677">Repeat</keyword>
<dbReference type="EMBL" id="JALLPJ020000501">
    <property type="protein sequence ID" value="KAL3790443.1"/>
    <property type="molecule type" value="Genomic_DNA"/>
</dbReference>
<keyword evidence="4" id="KW-1185">Reference proteome</keyword>
<dbReference type="InterPro" id="IPR032675">
    <property type="entry name" value="LRR_dom_sf"/>
</dbReference>
<name>A0ABD3PRG7_9STRA</name>